<name>A0ABS4YLN7_9MICO</name>
<dbReference type="CDD" id="cd04301">
    <property type="entry name" value="NAT_SF"/>
    <property type="match status" value="1"/>
</dbReference>
<evidence type="ECO:0000259" key="3">
    <source>
        <dbReference type="PROSITE" id="PS51186"/>
    </source>
</evidence>
<dbReference type="RefSeq" id="WP_209891606.1">
    <property type="nucleotide sequence ID" value="NZ_BAAAJV010000006.1"/>
</dbReference>
<gene>
    <name evidence="4" type="ORF">JOF44_002418</name>
</gene>
<organism evidence="4 5">
    <name type="scientific">Brachybacterium fresconis</name>
    <dbReference type="NCBI Taxonomy" id="173363"/>
    <lineage>
        <taxon>Bacteria</taxon>
        <taxon>Bacillati</taxon>
        <taxon>Actinomycetota</taxon>
        <taxon>Actinomycetes</taxon>
        <taxon>Micrococcales</taxon>
        <taxon>Dermabacteraceae</taxon>
        <taxon>Brachybacterium</taxon>
    </lineage>
</organism>
<dbReference type="InterPro" id="IPR016181">
    <property type="entry name" value="Acyl_CoA_acyltransferase"/>
</dbReference>
<keyword evidence="2" id="KW-0012">Acyltransferase</keyword>
<dbReference type="Pfam" id="PF00583">
    <property type="entry name" value="Acetyltransf_1"/>
    <property type="match status" value="1"/>
</dbReference>
<dbReference type="InterPro" id="IPR000182">
    <property type="entry name" value="GNAT_dom"/>
</dbReference>
<feature type="domain" description="N-acetyltransferase" evidence="3">
    <location>
        <begin position="150"/>
        <end position="282"/>
    </location>
</feature>
<dbReference type="EMBL" id="JAGIOC010000001">
    <property type="protein sequence ID" value="MBP2409515.1"/>
    <property type="molecule type" value="Genomic_DNA"/>
</dbReference>
<protein>
    <submittedName>
        <fullName evidence="4">Ribosomal protein S18 acetylase RimI-like enzyme</fullName>
    </submittedName>
</protein>
<keyword evidence="1" id="KW-0808">Transferase</keyword>
<dbReference type="Gene3D" id="3.40.630.30">
    <property type="match status" value="1"/>
</dbReference>
<reference evidence="4 5" key="1">
    <citation type="submission" date="2021-03" db="EMBL/GenBank/DDBJ databases">
        <title>Sequencing the genomes of 1000 actinobacteria strains.</title>
        <authorList>
            <person name="Klenk H.-P."/>
        </authorList>
    </citation>
    <scope>NUCLEOTIDE SEQUENCE [LARGE SCALE GENOMIC DNA]</scope>
    <source>
        <strain evidence="4 5">DSM 14564</strain>
    </source>
</reference>
<comment type="caution">
    <text evidence="4">The sequence shown here is derived from an EMBL/GenBank/DDBJ whole genome shotgun (WGS) entry which is preliminary data.</text>
</comment>
<dbReference type="PANTHER" id="PTHR43877">
    <property type="entry name" value="AMINOALKYLPHOSPHONATE N-ACETYLTRANSFERASE-RELATED-RELATED"/>
    <property type="match status" value="1"/>
</dbReference>
<proteinExistence type="predicted"/>
<dbReference type="Proteomes" id="UP000698222">
    <property type="component" value="Unassembled WGS sequence"/>
</dbReference>
<evidence type="ECO:0000256" key="2">
    <source>
        <dbReference type="ARBA" id="ARBA00023315"/>
    </source>
</evidence>
<accession>A0ABS4YLN7</accession>
<dbReference type="SUPFAM" id="SSF55729">
    <property type="entry name" value="Acyl-CoA N-acyltransferases (Nat)"/>
    <property type="match status" value="1"/>
</dbReference>
<evidence type="ECO:0000313" key="5">
    <source>
        <dbReference type="Proteomes" id="UP000698222"/>
    </source>
</evidence>
<evidence type="ECO:0000313" key="4">
    <source>
        <dbReference type="EMBL" id="MBP2409515.1"/>
    </source>
</evidence>
<evidence type="ECO:0000256" key="1">
    <source>
        <dbReference type="ARBA" id="ARBA00022679"/>
    </source>
</evidence>
<sequence>MLMTSQDIDPPAVLDFIVRQQQSPETACAYLGTEPSEIRGDLEELDQHWLETVRVSVAADGGIVGAAVIEWDEELDRSWVHGPWMEQDAWLTAGPSLLAAVTAQAPVVGHEMYADVSNHGMAQLARRCGWQAGEANFEYRRATPVPSGAPGTRPATSADEPAIRALHEREFPGTYASASELLDPDSRYSTLVFAPEGTVLGYVASQLQSESAVYVDFLAVRPDARRSGVGERLINGAHESSGRDKITLTVDENRPAARAFYASTGFESMATTRPYRLRRSRR</sequence>
<dbReference type="InterPro" id="IPR050832">
    <property type="entry name" value="Bact_Acetyltransf"/>
</dbReference>
<dbReference type="PROSITE" id="PS51186">
    <property type="entry name" value="GNAT"/>
    <property type="match status" value="1"/>
</dbReference>
<keyword evidence="5" id="KW-1185">Reference proteome</keyword>